<evidence type="ECO:0000256" key="5">
    <source>
        <dbReference type="ARBA" id="ARBA00023274"/>
    </source>
</evidence>
<keyword evidence="8" id="KW-1185">Reference proteome</keyword>
<evidence type="ECO:0000256" key="4">
    <source>
        <dbReference type="ARBA" id="ARBA00023128"/>
    </source>
</evidence>
<comment type="similarity">
    <text evidence="2">Belongs to the mitochondrion-specific ribosomal protein mL43 family.</text>
</comment>
<dbReference type="GO" id="GO:0005762">
    <property type="term" value="C:mitochondrial large ribosomal subunit"/>
    <property type="evidence" value="ECO:0007669"/>
    <property type="project" value="TreeGrafter"/>
</dbReference>
<dbReference type="SMART" id="SM00916">
    <property type="entry name" value="L51_S25_CI-B8"/>
    <property type="match status" value="1"/>
</dbReference>
<dbReference type="PANTHER" id="PTHR21396:SF2">
    <property type="entry name" value="LARGE RIBOSOMAL SUBUNIT PROTEIN ML43"/>
    <property type="match status" value="1"/>
</dbReference>
<evidence type="ECO:0000256" key="1">
    <source>
        <dbReference type="ARBA" id="ARBA00004173"/>
    </source>
</evidence>
<dbReference type="Gene3D" id="3.40.30.10">
    <property type="entry name" value="Glutaredoxin"/>
    <property type="match status" value="1"/>
</dbReference>
<reference evidence="9" key="1">
    <citation type="submission" date="2017-02" db="UniProtKB">
        <authorList>
            <consortium name="WormBaseParasite"/>
        </authorList>
    </citation>
    <scope>IDENTIFICATION</scope>
</reference>
<keyword evidence="3" id="KW-0689">Ribosomal protein</keyword>
<evidence type="ECO:0000256" key="3">
    <source>
        <dbReference type="ARBA" id="ARBA00022980"/>
    </source>
</evidence>
<evidence type="ECO:0000259" key="7">
    <source>
        <dbReference type="SMART" id="SM00916"/>
    </source>
</evidence>
<dbReference type="Pfam" id="PF05047">
    <property type="entry name" value="L51_S25_CI-B8"/>
    <property type="match status" value="1"/>
</dbReference>
<comment type="subcellular location">
    <subcellularLocation>
        <location evidence="1">Mitochondrion</location>
    </subcellularLocation>
</comment>
<organism evidence="8 9">
    <name type="scientific">Parastrongyloides trichosuri</name>
    <name type="common">Possum-specific nematode worm</name>
    <dbReference type="NCBI Taxonomy" id="131310"/>
    <lineage>
        <taxon>Eukaryota</taxon>
        <taxon>Metazoa</taxon>
        <taxon>Ecdysozoa</taxon>
        <taxon>Nematoda</taxon>
        <taxon>Chromadorea</taxon>
        <taxon>Rhabditida</taxon>
        <taxon>Tylenchina</taxon>
        <taxon>Panagrolaimomorpha</taxon>
        <taxon>Strongyloidoidea</taxon>
        <taxon>Strongyloididae</taxon>
        <taxon>Parastrongyloides</taxon>
    </lineage>
</organism>
<dbReference type="InterPro" id="IPR036249">
    <property type="entry name" value="Thioredoxin-like_sf"/>
</dbReference>
<dbReference type="WBParaSite" id="PTRK_0000871600.1">
    <property type="protein sequence ID" value="PTRK_0000871600.1"/>
    <property type="gene ID" value="PTRK_0000871600"/>
</dbReference>
<keyword evidence="5" id="KW-0687">Ribonucleoprotein</keyword>
<evidence type="ECO:0000256" key="2">
    <source>
        <dbReference type="ARBA" id="ARBA00006073"/>
    </source>
</evidence>
<name>A0A0N4ZKT2_PARTI</name>
<dbReference type="InterPro" id="IPR039927">
    <property type="entry name" value="Ribosomal_mL43"/>
</dbReference>
<proteinExistence type="inferred from homology"/>
<dbReference type="GO" id="GO:0032543">
    <property type="term" value="P:mitochondrial translation"/>
    <property type="evidence" value="ECO:0007669"/>
    <property type="project" value="InterPro"/>
</dbReference>
<dbReference type="AlphaFoldDB" id="A0A0N4ZKT2"/>
<evidence type="ECO:0000313" key="8">
    <source>
        <dbReference type="Proteomes" id="UP000038045"/>
    </source>
</evidence>
<keyword evidence="4" id="KW-0496">Mitochondrion</keyword>
<evidence type="ECO:0000256" key="6">
    <source>
        <dbReference type="ARBA" id="ARBA00035188"/>
    </source>
</evidence>
<sequence length="192" mass="21985">MPARVRVDRLKPIYTSAKALNFGFRLEGVPTIPNNNGVSTYIPQLHRVTLRFCKQNEASSGVRSFIKYHLNEFATKNPSVVVYTTPARQTVPTIRAEYGNGRTVHINIKSFTLEQVSQHMYYILSRSGEPIEKLISKQTSIQPSIQGEWNPFTFRESEQNISELPDDKFSKFLFPKQSATEYIKNLVNVNNE</sequence>
<dbReference type="Proteomes" id="UP000038045">
    <property type="component" value="Unplaced"/>
</dbReference>
<dbReference type="SUPFAM" id="SSF52833">
    <property type="entry name" value="Thioredoxin-like"/>
    <property type="match status" value="1"/>
</dbReference>
<dbReference type="STRING" id="131310.A0A0N4ZKT2"/>
<accession>A0A0N4ZKT2</accession>
<evidence type="ECO:0000313" key="9">
    <source>
        <dbReference type="WBParaSite" id="PTRK_0000871600.1"/>
    </source>
</evidence>
<feature type="domain" description="Ribosomal protein/NADH dehydrogenase" evidence="7">
    <location>
        <begin position="54"/>
        <end position="127"/>
    </location>
</feature>
<dbReference type="PANTHER" id="PTHR21396">
    <property type="entry name" value="39S RIBOSOMAL PROTEIN L43"/>
    <property type="match status" value="1"/>
</dbReference>
<dbReference type="GO" id="GO:0003735">
    <property type="term" value="F:structural constituent of ribosome"/>
    <property type="evidence" value="ECO:0007669"/>
    <property type="project" value="InterPro"/>
</dbReference>
<protein>
    <recommendedName>
        <fullName evidence="6">Large ribosomal subunit protein mL43</fullName>
    </recommendedName>
</protein>
<dbReference type="InterPro" id="IPR007741">
    <property type="entry name" value="Ribosomal_mL43/mS25/NADH_DH"/>
</dbReference>